<feature type="transmembrane region" description="Helical" evidence="1">
    <location>
        <begin position="110"/>
        <end position="128"/>
    </location>
</feature>
<feature type="transmembrane region" description="Helical" evidence="1">
    <location>
        <begin position="148"/>
        <end position="168"/>
    </location>
</feature>
<dbReference type="Proteomes" id="UP001143480">
    <property type="component" value="Unassembled WGS sequence"/>
</dbReference>
<dbReference type="InterPro" id="IPR012666">
    <property type="entry name" value="CbtA_put"/>
</dbReference>
<evidence type="ECO:0000313" key="2">
    <source>
        <dbReference type="EMBL" id="GLL06538.1"/>
    </source>
</evidence>
<dbReference type="AlphaFoldDB" id="A0A9W6NRL1"/>
<organism evidence="2 3">
    <name type="scientific">Dactylosporangium matsuzakiense</name>
    <dbReference type="NCBI Taxonomy" id="53360"/>
    <lineage>
        <taxon>Bacteria</taxon>
        <taxon>Bacillati</taxon>
        <taxon>Actinomycetota</taxon>
        <taxon>Actinomycetes</taxon>
        <taxon>Micromonosporales</taxon>
        <taxon>Micromonosporaceae</taxon>
        <taxon>Dactylosporangium</taxon>
    </lineage>
</organism>
<proteinExistence type="predicted"/>
<feature type="transmembrane region" description="Helical" evidence="1">
    <location>
        <begin position="74"/>
        <end position="98"/>
    </location>
</feature>
<evidence type="ECO:0008006" key="4">
    <source>
        <dbReference type="Google" id="ProtNLM"/>
    </source>
</evidence>
<evidence type="ECO:0000313" key="3">
    <source>
        <dbReference type="Proteomes" id="UP001143480"/>
    </source>
</evidence>
<feature type="transmembrane region" description="Helical" evidence="1">
    <location>
        <begin position="245"/>
        <end position="266"/>
    </location>
</feature>
<comment type="caution">
    <text evidence="2">The sequence shown here is derived from an EMBL/GenBank/DDBJ whole genome shotgun (WGS) entry which is preliminary data.</text>
</comment>
<name>A0A9W6NRL1_9ACTN</name>
<feature type="transmembrane region" description="Helical" evidence="1">
    <location>
        <begin position="180"/>
        <end position="199"/>
    </location>
</feature>
<dbReference type="RefSeq" id="WP_223092384.1">
    <property type="nucleotide sequence ID" value="NZ_BAAAXA010000001.1"/>
</dbReference>
<sequence>MEKRIILRGALAGLAAGLVAFIFARIFAEPLIQQAVDYESGRDEAQHALDSAAGAAVADEHSHELFSRTVQGNVGIGVGMLLFGLAMGALFAVAYMVCLGRVGNLRPRSLALILAGAGFLTFYFVPFLKYPANPPAVGHEETIGQRSAYYLILLLASIAFLILATVLGQRLKPRFGTWNATVIAGAAFVVATAVLGFLLPSFGDLPTNVADYGRHASETPLPLRNEAGDIVFPGFDADLLYTFRLYSLAAQLLLWSAIGLIFAPLAERLLGGRPIRVEAPVAA</sequence>
<keyword evidence="1" id="KW-1133">Transmembrane helix</keyword>
<dbReference type="Pfam" id="PF09490">
    <property type="entry name" value="CbtA"/>
    <property type="match status" value="1"/>
</dbReference>
<keyword evidence="1" id="KW-0812">Transmembrane</keyword>
<dbReference type="EMBL" id="BSFP01000074">
    <property type="protein sequence ID" value="GLL06538.1"/>
    <property type="molecule type" value="Genomic_DNA"/>
</dbReference>
<protein>
    <recommendedName>
        <fullName evidence="4">Cobalt transporter subunit CbtA</fullName>
    </recommendedName>
</protein>
<reference evidence="2" key="2">
    <citation type="submission" date="2023-01" db="EMBL/GenBank/DDBJ databases">
        <authorList>
            <person name="Sun Q."/>
            <person name="Evtushenko L."/>
        </authorList>
    </citation>
    <scope>NUCLEOTIDE SEQUENCE</scope>
    <source>
        <strain evidence="2">VKM Ac-1321</strain>
    </source>
</reference>
<keyword evidence="1" id="KW-0472">Membrane</keyword>
<evidence type="ECO:0000256" key="1">
    <source>
        <dbReference type="SAM" id="Phobius"/>
    </source>
</evidence>
<gene>
    <name evidence="2" type="ORF">GCM10017581_082880</name>
</gene>
<reference evidence="2" key="1">
    <citation type="journal article" date="2014" name="Int. J. Syst. Evol. Microbiol.">
        <title>Complete genome sequence of Corynebacterium casei LMG S-19264T (=DSM 44701T), isolated from a smear-ripened cheese.</title>
        <authorList>
            <consortium name="US DOE Joint Genome Institute (JGI-PGF)"/>
            <person name="Walter F."/>
            <person name="Albersmeier A."/>
            <person name="Kalinowski J."/>
            <person name="Ruckert C."/>
        </authorList>
    </citation>
    <scope>NUCLEOTIDE SEQUENCE</scope>
    <source>
        <strain evidence="2">VKM Ac-1321</strain>
    </source>
</reference>
<accession>A0A9W6NRL1</accession>
<keyword evidence="3" id="KW-1185">Reference proteome</keyword>